<organism evidence="10 11">
    <name type="scientific">Frankliniella fusca</name>
    <dbReference type="NCBI Taxonomy" id="407009"/>
    <lineage>
        <taxon>Eukaryota</taxon>
        <taxon>Metazoa</taxon>
        <taxon>Ecdysozoa</taxon>
        <taxon>Arthropoda</taxon>
        <taxon>Hexapoda</taxon>
        <taxon>Insecta</taxon>
        <taxon>Pterygota</taxon>
        <taxon>Neoptera</taxon>
        <taxon>Paraneoptera</taxon>
        <taxon>Thysanoptera</taxon>
        <taxon>Terebrantia</taxon>
        <taxon>Thripoidea</taxon>
        <taxon>Thripidae</taxon>
        <taxon>Frankliniella</taxon>
    </lineage>
</organism>
<dbReference type="InterPro" id="IPR001510">
    <property type="entry name" value="Znf_PARP"/>
</dbReference>
<dbReference type="PROSITE" id="PS50064">
    <property type="entry name" value="ZF_PARP_2"/>
    <property type="match status" value="1"/>
</dbReference>
<comment type="similarity">
    <text evidence="2">Belongs to the ATP-dependent DNA ligase family.</text>
</comment>
<evidence type="ECO:0000256" key="3">
    <source>
        <dbReference type="ARBA" id="ARBA00022598"/>
    </source>
</evidence>
<dbReference type="SUPFAM" id="SSF57716">
    <property type="entry name" value="Glucocorticoid receptor-like (DNA-binding domain)"/>
    <property type="match status" value="1"/>
</dbReference>
<feature type="domain" description="PARP-type" evidence="9">
    <location>
        <begin position="18"/>
        <end position="111"/>
    </location>
</feature>
<reference evidence="10" key="1">
    <citation type="submission" date="2021-07" db="EMBL/GenBank/DDBJ databases">
        <authorList>
            <person name="Catto M.A."/>
            <person name="Jacobson A."/>
            <person name="Kennedy G."/>
            <person name="Labadie P."/>
            <person name="Hunt B.G."/>
            <person name="Srinivasan R."/>
        </authorList>
    </citation>
    <scope>NUCLEOTIDE SEQUENCE</scope>
    <source>
        <strain evidence="10">PL_HMW_Pooled</strain>
        <tissue evidence="10">Head</tissue>
    </source>
</reference>
<keyword evidence="5" id="KW-0863">Zinc-finger</keyword>
<evidence type="ECO:0000256" key="7">
    <source>
        <dbReference type="ARBA" id="ARBA00023242"/>
    </source>
</evidence>
<dbReference type="InterPro" id="IPR036957">
    <property type="entry name" value="Znf_PARP_sf"/>
</dbReference>
<dbReference type="Pfam" id="PF00645">
    <property type="entry name" value="zf-PARP"/>
    <property type="match status" value="1"/>
</dbReference>
<proteinExistence type="inferred from homology"/>
<evidence type="ECO:0000256" key="1">
    <source>
        <dbReference type="ARBA" id="ARBA00004123"/>
    </source>
</evidence>
<evidence type="ECO:0000256" key="5">
    <source>
        <dbReference type="ARBA" id="ARBA00022771"/>
    </source>
</evidence>
<keyword evidence="6" id="KW-0862">Zinc</keyword>
<dbReference type="GO" id="GO:0006273">
    <property type="term" value="P:lagging strand elongation"/>
    <property type="evidence" value="ECO:0007669"/>
    <property type="project" value="TreeGrafter"/>
</dbReference>
<gene>
    <name evidence="10" type="ORF">KUF71_000612</name>
</gene>
<evidence type="ECO:0000256" key="6">
    <source>
        <dbReference type="ARBA" id="ARBA00022833"/>
    </source>
</evidence>
<dbReference type="PANTHER" id="PTHR45674:SF9">
    <property type="entry name" value="DNA LIGASE 3"/>
    <property type="match status" value="1"/>
</dbReference>
<dbReference type="Proteomes" id="UP001219518">
    <property type="component" value="Unassembled WGS sequence"/>
</dbReference>
<dbReference type="GO" id="GO:0070421">
    <property type="term" value="C:DNA ligase III-XRCC1 complex"/>
    <property type="evidence" value="ECO:0007669"/>
    <property type="project" value="TreeGrafter"/>
</dbReference>
<keyword evidence="4" id="KW-0479">Metal-binding</keyword>
<accession>A0AAE1GTX0</accession>
<feature type="region of interest" description="Disordered" evidence="8">
    <location>
        <begin position="1"/>
        <end position="22"/>
    </location>
</feature>
<sequence>MSDDTELPGPVPPPDRLFAADRPKNGRAKCKRCKMTCEAGALRIAKLVPNHFSTSGLWTKHWHHPACLWEVFSRQRTTTKKIDDPEKDIEGWEDLVQEDMDEIVAYLRSQGATVATPTATRKEGDATPKAKKPRTGGGGAKKEVKETARPASPPPPPQPSKDDYFRAFRKLCVELSAEPSYLAKTAIVTKLFTEGTDGGENITYL</sequence>
<evidence type="ECO:0000256" key="2">
    <source>
        <dbReference type="ARBA" id="ARBA00007572"/>
    </source>
</evidence>
<name>A0AAE1GTX0_9NEOP</name>
<dbReference type="GO" id="GO:0003910">
    <property type="term" value="F:DNA ligase (ATP) activity"/>
    <property type="evidence" value="ECO:0007669"/>
    <property type="project" value="TreeGrafter"/>
</dbReference>
<protein>
    <submittedName>
        <fullName evidence="10">DNA ligase 3</fullName>
    </submittedName>
</protein>
<dbReference type="InterPro" id="IPR050191">
    <property type="entry name" value="ATP-dep_DNA_ligase"/>
</dbReference>
<keyword evidence="7" id="KW-0539">Nucleus</keyword>
<dbReference type="AlphaFoldDB" id="A0AAE1GTX0"/>
<comment type="subcellular location">
    <subcellularLocation>
        <location evidence="1">Nucleus</location>
    </subcellularLocation>
</comment>
<comment type="caution">
    <text evidence="10">The sequence shown here is derived from an EMBL/GenBank/DDBJ whole genome shotgun (WGS) entry which is preliminary data.</text>
</comment>
<evidence type="ECO:0000313" key="11">
    <source>
        <dbReference type="Proteomes" id="UP001219518"/>
    </source>
</evidence>
<reference evidence="10" key="2">
    <citation type="journal article" date="2023" name="BMC Genomics">
        <title>Pest status, molecular evolution, and epigenetic factors derived from the genome assembly of Frankliniella fusca, a thysanopteran phytovirus vector.</title>
        <authorList>
            <person name="Catto M.A."/>
            <person name="Labadie P.E."/>
            <person name="Jacobson A.L."/>
            <person name="Kennedy G.G."/>
            <person name="Srinivasan R."/>
            <person name="Hunt B.G."/>
        </authorList>
    </citation>
    <scope>NUCLEOTIDE SEQUENCE</scope>
    <source>
        <strain evidence="10">PL_HMW_Pooled</strain>
    </source>
</reference>
<dbReference type="GO" id="GO:0003677">
    <property type="term" value="F:DNA binding"/>
    <property type="evidence" value="ECO:0007669"/>
    <property type="project" value="InterPro"/>
</dbReference>
<dbReference type="Gene3D" id="3.30.1740.10">
    <property type="entry name" value="Zinc finger, PARP-type"/>
    <property type="match status" value="1"/>
</dbReference>
<evidence type="ECO:0000256" key="4">
    <source>
        <dbReference type="ARBA" id="ARBA00022723"/>
    </source>
</evidence>
<dbReference type="GO" id="GO:0006302">
    <property type="term" value="P:double-strand break repair"/>
    <property type="evidence" value="ECO:0007669"/>
    <property type="project" value="TreeGrafter"/>
</dbReference>
<dbReference type="GO" id="GO:0008270">
    <property type="term" value="F:zinc ion binding"/>
    <property type="evidence" value="ECO:0007669"/>
    <property type="project" value="UniProtKB-KW"/>
</dbReference>
<dbReference type="PANTHER" id="PTHR45674">
    <property type="entry name" value="DNA LIGASE 1/3 FAMILY MEMBER"/>
    <property type="match status" value="1"/>
</dbReference>
<evidence type="ECO:0000259" key="9">
    <source>
        <dbReference type="PROSITE" id="PS50064"/>
    </source>
</evidence>
<evidence type="ECO:0000313" key="10">
    <source>
        <dbReference type="EMBL" id="KAK3908728.1"/>
    </source>
</evidence>
<keyword evidence="3 10" id="KW-0436">Ligase</keyword>
<dbReference type="EMBL" id="JAHWGI010000070">
    <property type="protein sequence ID" value="KAK3908728.1"/>
    <property type="molecule type" value="Genomic_DNA"/>
</dbReference>
<evidence type="ECO:0000256" key="8">
    <source>
        <dbReference type="SAM" id="MobiDB-lite"/>
    </source>
</evidence>
<keyword evidence="11" id="KW-1185">Reference proteome</keyword>
<feature type="region of interest" description="Disordered" evidence="8">
    <location>
        <begin position="115"/>
        <end position="163"/>
    </location>
</feature>
<dbReference type="SMART" id="SM01336">
    <property type="entry name" value="zf-PARP"/>
    <property type="match status" value="1"/>
</dbReference>